<comment type="caution">
    <text evidence="3">The sequence shown here is derived from an EMBL/GenBank/DDBJ whole genome shotgun (WGS) entry which is preliminary data.</text>
</comment>
<gene>
    <name evidence="3" type="ORF">OSTQU699_LOCUS3449</name>
</gene>
<feature type="signal peptide" evidence="2">
    <location>
        <begin position="1"/>
        <end position="24"/>
    </location>
</feature>
<dbReference type="EMBL" id="CAJHUC010000758">
    <property type="protein sequence ID" value="CAD7698088.1"/>
    <property type="molecule type" value="Genomic_DNA"/>
</dbReference>
<keyword evidence="2" id="KW-0732">Signal</keyword>
<keyword evidence="4" id="KW-1185">Reference proteome</keyword>
<protein>
    <submittedName>
        <fullName evidence="3">Uncharacterized protein</fullName>
    </submittedName>
</protein>
<reference evidence="3" key="1">
    <citation type="submission" date="2020-12" db="EMBL/GenBank/DDBJ databases">
        <authorList>
            <person name="Iha C."/>
        </authorList>
    </citation>
    <scope>NUCLEOTIDE SEQUENCE</scope>
</reference>
<proteinExistence type="predicted"/>
<evidence type="ECO:0000313" key="4">
    <source>
        <dbReference type="Proteomes" id="UP000708148"/>
    </source>
</evidence>
<feature type="transmembrane region" description="Helical" evidence="1">
    <location>
        <begin position="114"/>
        <end position="133"/>
    </location>
</feature>
<name>A0A8S1IT06_9CHLO</name>
<evidence type="ECO:0000256" key="2">
    <source>
        <dbReference type="SAM" id="SignalP"/>
    </source>
</evidence>
<evidence type="ECO:0000313" key="3">
    <source>
        <dbReference type="EMBL" id="CAD7698088.1"/>
    </source>
</evidence>
<keyword evidence="1" id="KW-0472">Membrane</keyword>
<keyword evidence="1" id="KW-1133">Transmembrane helix</keyword>
<evidence type="ECO:0000256" key="1">
    <source>
        <dbReference type="SAM" id="Phobius"/>
    </source>
</evidence>
<organism evidence="3 4">
    <name type="scientific">Ostreobium quekettii</name>
    <dbReference type="NCBI Taxonomy" id="121088"/>
    <lineage>
        <taxon>Eukaryota</taxon>
        <taxon>Viridiplantae</taxon>
        <taxon>Chlorophyta</taxon>
        <taxon>core chlorophytes</taxon>
        <taxon>Ulvophyceae</taxon>
        <taxon>TCBD clade</taxon>
        <taxon>Bryopsidales</taxon>
        <taxon>Ostreobineae</taxon>
        <taxon>Ostreobiaceae</taxon>
        <taxon>Ostreobium</taxon>
    </lineage>
</organism>
<dbReference type="Proteomes" id="UP000708148">
    <property type="component" value="Unassembled WGS sequence"/>
</dbReference>
<feature type="chain" id="PRO_5035945108" evidence="2">
    <location>
        <begin position="25"/>
        <end position="158"/>
    </location>
</feature>
<dbReference type="AlphaFoldDB" id="A0A8S1IT06"/>
<sequence length="158" mass="17083">MARASNVVALLAVAGLALIGSTEALLPGLTEGVPEECQPFIENLVSNCTIELLDVATKFEIPFPVPEDFMAPNITEEQVTNYTDTMPPVSEMCCTNMCLTANSVSAEDCALKMLHLRSASGVCVFPGLVLTALTQKRSRKRRDQAGIFHPFWRPLGVA</sequence>
<accession>A0A8S1IT06</accession>
<keyword evidence="1" id="KW-0812">Transmembrane</keyword>